<reference evidence="1" key="1">
    <citation type="submission" date="2021-03" db="EMBL/GenBank/DDBJ databases">
        <title>Draft genome sequence of rust myrtle Austropuccinia psidii MF-1, a brazilian biotype.</title>
        <authorList>
            <person name="Quecine M.C."/>
            <person name="Pachon D.M.R."/>
            <person name="Bonatelli M.L."/>
            <person name="Correr F.H."/>
            <person name="Franceschini L.M."/>
            <person name="Leite T.F."/>
            <person name="Margarido G.R.A."/>
            <person name="Almeida C.A."/>
            <person name="Ferrarezi J.A."/>
            <person name="Labate C.A."/>
        </authorList>
    </citation>
    <scope>NUCLEOTIDE SEQUENCE</scope>
    <source>
        <strain evidence="1">MF-1</strain>
    </source>
</reference>
<organism evidence="1 2">
    <name type="scientific">Austropuccinia psidii MF-1</name>
    <dbReference type="NCBI Taxonomy" id="1389203"/>
    <lineage>
        <taxon>Eukaryota</taxon>
        <taxon>Fungi</taxon>
        <taxon>Dikarya</taxon>
        <taxon>Basidiomycota</taxon>
        <taxon>Pucciniomycotina</taxon>
        <taxon>Pucciniomycetes</taxon>
        <taxon>Pucciniales</taxon>
        <taxon>Sphaerophragmiaceae</taxon>
        <taxon>Austropuccinia</taxon>
    </lineage>
</organism>
<dbReference type="OrthoDB" id="2640446at2759"/>
<name>A0A9Q3BM32_9BASI</name>
<comment type="caution">
    <text evidence="1">The sequence shown here is derived from an EMBL/GenBank/DDBJ whole genome shotgun (WGS) entry which is preliminary data.</text>
</comment>
<protein>
    <submittedName>
        <fullName evidence="1">Uncharacterized protein</fullName>
    </submittedName>
</protein>
<evidence type="ECO:0000313" key="2">
    <source>
        <dbReference type="Proteomes" id="UP000765509"/>
    </source>
</evidence>
<dbReference type="EMBL" id="AVOT02001645">
    <property type="protein sequence ID" value="MBW0467673.1"/>
    <property type="molecule type" value="Genomic_DNA"/>
</dbReference>
<proteinExistence type="predicted"/>
<sequence length="179" mass="19999">MFISLDHGNWPSSMIGQLNVCYCILPGSAGWLFWDVVKKATIQSASATFPDFQETTTTARTGYGGLPHILNTLRLGEVPTNETWQAEDAMPLWLPNPMGIQKTDSSSTVNVCCRVPATIHCDNTAAVKVSGDNNSRKQMRYLDRAFFCQQCHTGQQHYCEVDRNDRSTCQLADKTPIRH</sequence>
<keyword evidence="2" id="KW-1185">Reference proteome</keyword>
<evidence type="ECO:0000313" key="1">
    <source>
        <dbReference type="EMBL" id="MBW0467673.1"/>
    </source>
</evidence>
<dbReference type="Proteomes" id="UP000765509">
    <property type="component" value="Unassembled WGS sequence"/>
</dbReference>
<gene>
    <name evidence="1" type="ORF">O181_007388</name>
</gene>
<accession>A0A9Q3BM32</accession>
<dbReference type="AlphaFoldDB" id="A0A9Q3BM32"/>